<name>A0A371PKF6_9BACL</name>
<evidence type="ECO:0000313" key="1">
    <source>
        <dbReference type="EMBL" id="REK76664.1"/>
    </source>
</evidence>
<dbReference type="EMBL" id="QUBQ01000001">
    <property type="protein sequence ID" value="REK76664.1"/>
    <property type="molecule type" value="Genomic_DNA"/>
</dbReference>
<keyword evidence="2" id="KW-1185">Reference proteome</keyword>
<comment type="caution">
    <text evidence="1">The sequence shown here is derived from an EMBL/GenBank/DDBJ whole genome shotgun (WGS) entry which is preliminary data.</text>
</comment>
<dbReference type="OrthoDB" id="2661896at2"/>
<gene>
    <name evidence="1" type="ORF">DX130_06405</name>
</gene>
<dbReference type="RefSeq" id="WP_116043720.1">
    <property type="nucleotide sequence ID" value="NZ_QUBQ01000001.1"/>
</dbReference>
<protein>
    <submittedName>
        <fullName evidence="1">Uncharacterized protein</fullName>
    </submittedName>
</protein>
<proteinExistence type="predicted"/>
<organism evidence="1 2">
    <name type="scientific">Paenibacillus paeoniae</name>
    <dbReference type="NCBI Taxonomy" id="2292705"/>
    <lineage>
        <taxon>Bacteria</taxon>
        <taxon>Bacillati</taxon>
        <taxon>Bacillota</taxon>
        <taxon>Bacilli</taxon>
        <taxon>Bacillales</taxon>
        <taxon>Paenibacillaceae</taxon>
        <taxon>Paenibacillus</taxon>
    </lineage>
</organism>
<dbReference type="Proteomes" id="UP000261905">
    <property type="component" value="Unassembled WGS sequence"/>
</dbReference>
<accession>A0A371PKF6</accession>
<evidence type="ECO:0000313" key="2">
    <source>
        <dbReference type="Proteomes" id="UP000261905"/>
    </source>
</evidence>
<sequence>MVAMLMHDFIPHQLWKDREAERIREASYIANSNETTQWDADAPDCQQPKLRNPFLRKIGFLS</sequence>
<reference evidence="1 2" key="1">
    <citation type="submission" date="2018-08" db="EMBL/GenBank/DDBJ databases">
        <title>Paenibacillus sp. M4BSY-1, whole genome shotgun sequence.</title>
        <authorList>
            <person name="Tuo L."/>
        </authorList>
    </citation>
    <scope>NUCLEOTIDE SEQUENCE [LARGE SCALE GENOMIC DNA]</scope>
    <source>
        <strain evidence="1 2">M4BSY-1</strain>
    </source>
</reference>
<dbReference type="AlphaFoldDB" id="A0A371PKF6"/>